<organism evidence="2 3">
    <name type="scientific">Hymenobacter tibetensis</name>
    <dbReference type="NCBI Taxonomy" id="497967"/>
    <lineage>
        <taxon>Bacteria</taxon>
        <taxon>Pseudomonadati</taxon>
        <taxon>Bacteroidota</taxon>
        <taxon>Cytophagia</taxon>
        <taxon>Cytophagales</taxon>
        <taxon>Hymenobacteraceae</taxon>
        <taxon>Hymenobacter</taxon>
    </lineage>
</organism>
<dbReference type="Gene3D" id="3.40.1580.10">
    <property type="entry name" value="SMI1/KNR4-like"/>
    <property type="match status" value="1"/>
</dbReference>
<dbReference type="Proteomes" id="UP000831113">
    <property type="component" value="Chromosome"/>
</dbReference>
<sequence>METLEDLIATIANTSDCVVAKRTPPLLFQTEYNLPKDLQYYLENYSYIKLFETAEYPLKIVGFDNFQRANPIIAGEEIKDDISYNWFVIATDGKAQYVTIDLAKERLGKCYDSFWDRHGIVGEQPLIASSFIELLTALFANKGEYPYWLKDDYQSLGDAYDNQ</sequence>
<accession>A0ABY4CVA0</accession>
<feature type="domain" description="Knr4/Smi1-like" evidence="1">
    <location>
        <begin position="32"/>
        <end position="135"/>
    </location>
</feature>
<protein>
    <submittedName>
        <fullName evidence="2">SMI1/KNR4 family protein</fullName>
    </submittedName>
</protein>
<dbReference type="InterPro" id="IPR037883">
    <property type="entry name" value="Knr4/Smi1-like_sf"/>
</dbReference>
<evidence type="ECO:0000259" key="1">
    <source>
        <dbReference type="Pfam" id="PF09346"/>
    </source>
</evidence>
<evidence type="ECO:0000313" key="2">
    <source>
        <dbReference type="EMBL" id="UOG74194.1"/>
    </source>
</evidence>
<dbReference type="InterPro" id="IPR018958">
    <property type="entry name" value="Knr4/Smi1-like_dom"/>
</dbReference>
<reference evidence="2 3" key="1">
    <citation type="submission" date="2022-03" db="EMBL/GenBank/DDBJ databases">
        <title>Hymenobactersp. isolated from the air.</title>
        <authorList>
            <person name="Won M."/>
            <person name="Kwon S.-W."/>
        </authorList>
    </citation>
    <scope>NUCLEOTIDE SEQUENCE [LARGE SCALE GENOMIC DNA]</scope>
    <source>
        <strain evidence="2 3">KACC 21982</strain>
    </source>
</reference>
<evidence type="ECO:0000313" key="3">
    <source>
        <dbReference type="Proteomes" id="UP000831113"/>
    </source>
</evidence>
<dbReference type="EMBL" id="CP094669">
    <property type="protein sequence ID" value="UOG74194.1"/>
    <property type="molecule type" value="Genomic_DNA"/>
</dbReference>
<name>A0ABY4CVA0_9BACT</name>
<dbReference type="Pfam" id="PF09346">
    <property type="entry name" value="SMI1_KNR4"/>
    <property type="match status" value="1"/>
</dbReference>
<dbReference type="RefSeq" id="WP_243797458.1">
    <property type="nucleotide sequence ID" value="NZ_CP094669.1"/>
</dbReference>
<dbReference type="SUPFAM" id="SSF160631">
    <property type="entry name" value="SMI1/KNR4-like"/>
    <property type="match status" value="1"/>
</dbReference>
<keyword evidence="3" id="KW-1185">Reference proteome</keyword>
<gene>
    <name evidence="2" type="ORF">MTX78_18985</name>
</gene>
<proteinExistence type="predicted"/>